<name>A0A0D0CGT5_9AGAR</name>
<dbReference type="HOGENOM" id="CLU_909295_0_0_1"/>
<proteinExistence type="predicted"/>
<organism evidence="1 2">
    <name type="scientific">Collybiopsis luxurians FD-317 M1</name>
    <dbReference type="NCBI Taxonomy" id="944289"/>
    <lineage>
        <taxon>Eukaryota</taxon>
        <taxon>Fungi</taxon>
        <taxon>Dikarya</taxon>
        <taxon>Basidiomycota</taxon>
        <taxon>Agaricomycotina</taxon>
        <taxon>Agaricomycetes</taxon>
        <taxon>Agaricomycetidae</taxon>
        <taxon>Agaricales</taxon>
        <taxon>Marasmiineae</taxon>
        <taxon>Omphalotaceae</taxon>
        <taxon>Collybiopsis</taxon>
        <taxon>Collybiopsis luxurians</taxon>
    </lineage>
</organism>
<protein>
    <submittedName>
        <fullName evidence="1">Uncharacterized protein</fullName>
    </submittedName>
</protein>
<evidence type="ECO:0000313" key="1">
    <source>
        <dbReference type="EMBL" id="KIK57412.1"/>
    </source>
</evidence>
<sequence length="306" mass="34833">MRTIASTNIHYLLLRPDYTLLIRQMFTLILPDLTPVISARLQMVDHLRERTELELVVTPHHSLTLLNLSSHEDLMELFNLLSTKRPSKIIAFLSQKATGLHSTGVMPSGDLYFATILCDSSQASTPNLDKNVYPIHFIWAAALRASPDPLTDWNDFNPTQADLTLSNIELSDQLQGPALDLENQLRSKRKLPEEIVDQLARSPLGSLTFELFESAPATIDAEEEGKHYLSLVEDFKKLPVEDRSDFTFLSGCVLFPFRRSMGRGLTLSWQSRQQRFLPVTLKGRLFLYALRSEFSLWKNSCPKFLL</sequence>
<dbReference type="Proteomes" id="UP000053593">
    <property type="component" value="Unassembled WGS sequence"/>
</dbReference>
<dbReference type="AlphaFoldDB" id="A0A0D0CGT5"/>
<reference evidence="1 2" key="1">
    <citation type="submission" date="2014-04" db="EMBL/GenBank/DDBJ databases">
        <title>Evolutionary Origins and Diversification of the Mycorrhizal Mutualists.</title>
        <authorList>
            <consortium name="DOE Joint Genome Institute"/>
            <consortium name="Mycorrhizal Genomics Consortium"/>
            <person name="Kohler A."/>
            <person name="Kuo A."/>
            <person name="Nagy L.G."/>
            <person name="Floudas D."/>
            <person name="Copeland A."/>
            <person name="Barry K.W."/>
            <person name="Cichocki N."/>
            <person name="Veneault-Fourrey C."/>
            <person name="LaButti K."/>
            <person name="Lindquist E.A."/>
            <person name="Lipzen A."/>
            <person name="Lundell T."/>
            <person name="Morin E."/>
            <person name="Murat C."/>
            <person name="Riley R."/>
            <person name="Ohm R."/>
            <person name="Sun H."/>
            <person name="Tunlid A."/>
            <person name="Henrissat B."/>
            <person name="Grigoriev I.V."/>
            <person name="Hibbett D.S."/>
            <person name="Martin F."/>
        </authorList>
    </citation>
    <scope>NUCLEOTIDE SEQUENCE [LARGE SCALE GENOMIC DNA]</scope>
    <source>
        <strain evidence="1 2">FD-317 M1</strain>
    </source>
</reference>
<evidence type="ECO:0000313" key="2">
    <source>
        <dbReference type="Proteomes" id="UP000053593"/>
    </source>
</evidence>
<gene>
    <name evidence="1" type="ORF">GYMLUDRAFT_758195</name>
</gene>
<dbReference type="EMBL" id="KN834791">
    <property type="protein sequence ID" value="KIK57412.1"/>
    <property type="molecule type" value="Genomic_DNA"/>
</dbReference>
<keyword evidence="2" id="KW-1185">Reference proteome</keyword>
<accession>A0A0D0CGT5</accession>